<keyword evidence="2" id="KW-1185">Reference proteome</keyword>
<accession>A0A2V1D579</accession>
<evidence type="ECO:0008006" key="3">
    <source>
        <dbReference type="Google" id="ProtNLM"/>
    </source>
</evidence>
<dbReference type="AlphaFoldDB" id="A0A2V1D579"/>
<dbReference type="Gene3D" id="3.40.50.1820">
    <property type="entry name" value="alpha/beta hydrolase"/>
    <property type="match status" value="1"/>
</dbReference>
<sequence length="450" mass="51535">MPYAWETAFLEEGDMLKASEEQEHLYDDFHCFDFSPFHDGIKLDFHTSFHKSFCDGKKETSVLVLLMTGGGQGTQEPRYPPWRNCWFREFLTSHTIIVAPRVPLLPESPGRVVKQYMRAVLRYLGTETASFKSEITSRYPTMVSEIRTDHVFVIGESAGAIPANYAWHLSRGTGVKVYEMLFLYPLVNDYMRLKWDDFMGRRYEKDQVQKYTVEILVERYTSPVQLSRVGSVPPRGMGAAFGLSTTLCPMIINGISQVRSTWRLIFMGWSVLQEMQAMADEDYSLTGACESPGPDENILSPRTIVRGVGERLIEMWEKEKLDEELGKLDSGMLAEKVGAAHVRKFGPRFIPEMDVFEITLDPPTKEKPDYCPKIRTLHGLRDIHVPHENTEKFQRLIRKLYPEPDIHCIYAENKAHAFAYNDRGPEIIEMIAMLRGDCESLRACQSSSST</sequence>
<gene>
    <name evidence="1" type="ORF">DM02DRAFT_700085</name>
</gene>
<dbReference type="SUPFAM" id="SSF53474">
    <property type="entry name" value="alpha/beta-Hydrolases"/>
    <property type="match status" value="1"/>
</dbReference>
<protein>
    <recommendedName>
        <fullName evidence="3">Alpha/beta-hydrolase</fullName>
    </recommendedName>
</protein>
<name>A0A2V1D579_9PLEO</name>
<reference evidence="1 2" key="1">
    <citation type="journal article" date="2018" name="Sci. Rep.">
        <title>Comparative genomics provides insights into the lifestyle and reveals functional heterogeneity of dark septate endophytic fungi.</title>
        <authorList>
            <person name="Knapp D.G."/>
            <person name="Nemeth J.B."/>
            <person name="Barry K."/>
            <person name="Hainaut M."/>
            <person name="Henrissat B."/>
            <person name="Johnson J."/>
            <person name="Kuo A."/>
            <person name="Lim J.H.P."/>
            <person name="Lipzen A."/>
            <person name="Nolan M."/>
            <person name="Ohm R.A."/>
            <person name="Tamas L."/>
            <person name="Grigoriev I.V."/>
            <person name="Spatafora J.W."/>
            <person name="Nagy L.G."/>
            <person name="Kovacs G.M."/>
        </authorList>
    </citation>
    <scope>NUCLEOTIDE SEQUENCE [LARGE SCALE GENOMIC DNA]</scope>
    <source>
        <strain evidence="1 2">DSE2036</strain>
    </source>
</reference>
<evidence type="ECO:0000313" key="1">
    <source>
        <dbReference type="EMBL" id="PVH92384.1"/>
    </source>
</evidence>
<evidence type="ECO:0000313" key="2">
    <source>
        <dbReference type="Proteomes" id="UP000244855"/>
    </source>
</evidence>
<proteinExistence type="predicted"/>
<dbReference type="EMBL" id="KZ805688">
    <property type="protein sequence ID" value="PVH92384.1"/>
    <property type="molecule type" value="Genomic_DNA"/>
</dbReference>
<dbReference type="Proteomes" id="UP000244855">
    <property type="component" value="Unassembled WGS sequence"/>
</dbReference>
<organism evidence="1 2">
    <name type="scientific">Periconia macrospinosa</name>
    <dbReference type="NCBI Taxonomy" id="97972"/>
    <lineage>
        <taxon>Eukaryota</taxon>
        <taxon>Fungi</taxon>
        <taxon>Dikarya</taxon>
        <taxon>Ascomycota</taxon>
        <taxon>Pezizomycotina</taxon>
        <taxon>Dothideomycetes</taxon>
        <taxon>Pleosporomycetidae</taxon>
        <taxon>Pleosporales</taxon>
        <taxon>Massarineae</taxon>
        <taxon>Periconiaceae</taxon>
        <taxon>Periconia</taxon>
    </lineage>
</organism>
<dbReference type="InterPro" id="IPR029058">
    <property type="entry name" value="AB_hydrolase_fold"/>
</dbReference>